<evidence type="ECO:0000256" key="2">
    <source>
        <dbReference type="SAM" id="Phobius"/>
    </source>
</evidence>
<dbReference type="FunFam" id="3.10.120.10:FF:000003">
    <property type="entry name" value="membrane-associated progesterone receptor component 1"/>
    <property type="match status" value="1"/>
</dbReference>
<name>A0A914D5C8_9BILA</name>
<dbReference type="InterPro" id="IPR050577">
    <property type="entry name" value="MAPR/NEUFC/NENF-like"/>
</dbReference>
<dbReference type="GO" id="GO:0012505">
    <property type="term" value="C:endomembrane system"/>
    <property type="evidence" value="ECO:0007669"/>
    <property type="project" value="TreeGrafter"/>
</dbReference>
<accession>A0A914D5C8</accession>
<comment type="similarity">
    <text evidence="1">Belongs to the cytochrome b5 family. MAPR subfamily.</text>
</comment>
<evidence type="ECO:0000313" key="4">
    <source>
        <dbReference type="Proteomes" id="UP000887540"/>
    </source>
</evidence>
<dbReference type="AlphaFoldDB" id="A0A914D5C8"/>
<dbReference type="InterPro" id="IPR001199">
    <property type="entry name" value="Cyt_B5-like_heme/steroid-bd"/>
</dbReference>
<organism evidence="4 5">
    <name type="scientific">Acrobeloides nanus</name>
    <dbReference type="NCBI Taxonomy" id="290746"/>
    <lineage>
        <taxon>Eukaryota</taxon>
        <taxon>Metazoa</taxon>
        <taxon>Ecdysozoa</taxon>
        <taxon>Nematoda</taxon>
        <taxon>Chromadorea</taxon>
        <taxon>Rhabditida</taxon>
        <taxon>Tylenchina</taxon>
        <taxon>Cephalobomorpha</taxon>
        <taxon>Cephaloboidea</taxon>
        <taxon>Cephalobidae</taxon>
        <taxon>Acrobeloides</taxon>
    </lineage>
</organism>
<dbReference type="GO" id="GO:0016020">
    <property type="term" value="C:membrane"/>
    <property type="evidence" value="ECO:0007669"/>
    <property type="project" value="TreeGrafter"/>
</dbReference>
<dbReference type="PANTHER" id="PTHR10281">
    <property type="entry name" value="MEMBRANE-ASSOCIATED PROGESTERONE RECEPTOR COMPONENT-RELATED"/>
    <property type="match status" value="1"/>
</dbReference>
<dbReference type="SMART" id="SM01117">
    <property type="entry name" value="Cyt-b5"/>
    <property type="match status" value="1"/>
</dbReference>
<reference evidence="5" key="1">
    <citation type="submission" date="2022-11" db="UniProtKB">
        <authorList>
            <consortium name="WormBaseParasite"/>
        </authorList>
    </citation>
    <scope>IDENTIFICATION</scope>
</reference>
<dbReference type="WBParaSite" id="ACRNAN_scaffold19394.g12818.t1">
    <property type="protein sequence ID" value="ACRNAN_scaffold19394.g12818.t1"/>
    <property type="gene ID" value="ACRNAN_scaffold19394.g12818"/>
</dbReference>
<keyword evidence="4" id="KW-1185">Reference proteome</keyword>
<protein>
    <submittedName>
        <fullName evidence="5">Cytochrome b5 heme-binding domain-containing protein</fullName>
    </submittedName>
</protein>
<dbReference type="Gene3D" id="3.10.120.10">
    <property type="entry name" value="Cytochrome b5-like heme/steroid binding domain"/>
    <property type="match status" value="1"/>
</dbReference>
<dbReference type="Proteomes" id="UP000887540">
    <property type="component" value="Unplaced"/>
</dbReference>
<dbReference type="Pfam" id="PF00173">
    <property type="entry name" value="Cyt-b5"/>
    <property type="match status" value="1"/>
</dbReference>
<proteinExistence type="inferred from homology"/>
<keyword evidence="2" id="KW-1133">Transmembrane helix</keyword>
<evidence type="ECO:0000259" key="3">
    <source>
        <dbReference type="SMART" id="SM01117"/>
    </source>
</evidence>
<sequence length="162" mass="18387">MDISSVFEIGYTDVILLVLLIYVIYKLFFKKADPLPPPPKRVPPLKKQDMTVEQLKVYNGTDNEHICMGVLGKIYDVTRGRDFYGPGSAYENLAGHDATRALANMDVKLVKDNYDDTSDLTPSELEEVKEWAERLSFKYPVVGQLLKPDEKPQDYGDQLAEL</sequence>
<evidence type="ECO:0000313" key="5">
    <source>
        <dbReference type="WBParaSite" id="ACRNAN_scaffold19394.g12818.t1"/>
    </source>
</evidence>
<feature type="transmembrane region" description="Helical" evidence="2">
    <location>
        <begin position="6"/>
        <end position="25"/>
    </location>
</feature>
<dbReference type="PANTHER" id="PTHR10281:SF76">
    <property type="entry name" value="CALCUTTA CUP-RELATED"/>
    <property type="match status" value="1"/>
</dbReference>
<dbReference type="SUPFAM" id="SSF55856">
    <property type="entry name" value="Cytochrome b5-like heme/steroid binding domain"/>
    <property type="match status" value="1"/>
</dbReference>
<keyword evidence="2" id="KW-0812">Transmembrane</keyword>
<feature type="domain" description="Cytochrome b5 heme-binding" evidence="3">
    <location>
        <begin position="50"/>
        <end position="146"/>
    </location>
</feature>
<evidence type="ECO:0000256" key="1">
    <source>
        <dbReference type="ARBA" id="ARBA00038357"/>
    </source>
</evidence>
<dbReference type="InterPro" id="IPR036400">
    <property type="entry name" value="Cyt_B5-like_heme/steroid_sf"/>
</dbReference>
<keyword evidence="2" id="KW-0472">Membrane</keyword>